<evidence type="ECO:0000313" key="9">
    <source>
        <dbReference type="EMBL" id="MEQ2165340.1"/>
    </source>
</evidence>
<accession>A0ABV0N1S0</accession>
<evidence type="ECO:0000313" key="10">
    <source>
        <dbReference type="Proteomes" id="UP001476798"/>
    </source>
</evidence>
<dbReference type="Proteomes" id="UP001476798">
    <property type="component" value="Unassembled WGS sequence"/>
</dbReference>
<evidence type="ECO:0000256" key="2">
    <source>
        <dbReference type="ARBA" id="ARBA00004245"/>
    </source>
</evidence>
<proteinExistence type="predicted"/>
<protein>
    <submittedName>
        <fullName evidence="9">Uncharacterized protein</fullName>
    </submittedName>
</protein>
<dbReference type="PANTHER" id="PTHR14885:SF3">
    <property type="entry name" value="CILIA- AND FLAGELLA-ASSOCIATED PROTEIN 44"/>
    <property type="match status" value="1"/>
</dbReference>
<keyword evidence="6" id="KW-0175">Coiled coil</keyword>
<evidence type="ECO:0000256" key="3">
    <source>
        <dbReference type="ARBA" id="ARBA00022490"/>
    </source>
</evidence>
<keyword evidence="7" id="KW-0206">Cytoskeleton</keyword>
<dbReference type="PANTHER" id="PTHR14885">
    <property type="entry name" value="CILIA- AND FLAGELLA-ASSOCIATED PROTEIN 43-RELATED"/>
    <property type="match status" value="1"/>
</dbReference>
<reference evidence="9 10" key="1">
    <citation type="submission" date="2021-06" db="EMBL/GenBank/DDBJ databases">
        <authorList>
            <person name="Palmer J.M."/>
        </authorList>
    </citation>
    <scope>NUCLEOTIDE SEQUENCE [LARGE SCALE GENOMIC DNA]</scope>
    <source>
        <strain evidence="9 10">GA_2019</strain>
        <tissue evidence="9">Muscle</tissue>
    </source>
</reference>
<gene>
    <name evidence="9" type="ORF">GOODEAATRI_015752</name>
</gene>
<keyword evidence="4" id="KW-0853">WD repeat</keyword>
<comment type="subcellular location">
    <subcellularLocation>
        <location evidence="1">Cell projection</location>
        <location evidence="1">Cilium</location>
    </subcellularLocation>
    <subcellularLocation>
        <location evidence="2">Cytoplasm</location>
        <location evidence="2">Cytoskeleton</location>
    </subcellularLocation>
</comment>
<evidence type="ECO:0000256" key="4">
    <source>
        <dbReference type="ARBA" id="ARBA00022574"/>
    </source>
</evidence>
<name>A0ABV0N1S0_9TELE</name>
<keyword evidence="5" id="KW-0677">Repeat</keyword>
<evidence type="ECO:0000256" key="8">
    <source>
        <dbReference type="ARBA" id="ARBA00023273"/>
    </source>
</evidence>
<evidence type="ECO:0000256" key="5">
    <source>
        <dbReference type="ARBA" id="ARBA00022737"/>
    </source>
</evidence>
<evidence type="ECO:0000256" key="1">
    <source>
        <dbReference type="ARBA" id="ARBA00004138"/>
    </source>
</evidence>
<keyword evidence="8" id="KW-0966">Cell projection</keyword>
<keyword evidence="10" id="KW-1185">Reference proteome</keyword>
<dbReference type="EMBL" id="JAHRIO010021172">
    <property type="protein sequence ID" value="MEQ2165340.1"/>
    <property type="molecule type" value="Genomic_DNA"/>
</dbReference>
<organism evidence="9 10">
    <name type="scientific">Goodea atripinnis</name>
    <dbReference type="NCBI Taxonomy" id="208336"/>
    <lineage>
        <taxon>Eukaryota</taxon>
        <taxon>Metazoa</taxon>
        <taxon>Chordata</taxon>
        <taxon>Craniata</taxon>
        <taxon>Vertebrata</taxon>
        <taxon>Euteleostomi</taxon>
        <taxon>Actinopterygii</taxon>
        <taxon>Neopterygii</taxon>
        <taxon>Teleostei</taxon>
        <taxon>Neoteleostei</taxon>
        <taxon>Acanthomorphata</taxon>
        <taxon>Ovalentaria</taxon>
        <taxon>Atherinomorphae</taxon>
        <taxon>Cyprinodontiformes</taxon>
        <taxon>Goodeidae</taxon>
        <taxon>Goodea</taxon>
    </lineage>
</organism>
<keyword evidence="3" id="KW-0963">Cytoplasm</keyword>
<evidence type="ECO:0000256" key="7">
    <source>
        <dbReference type="ARBA" id="ARBA00023212"/>
    </source>
</evidence>
<comment type="caution">
    <text evidence="9">The sequence shown here is derived from an EMBL/GenBank/DDBJ whole genome shotgun (WGS) entry which is preliminary data.</text>
</comment>
<sequence length="170" mass="19755">MQSGSIRVHPLQPGDHSLTSMQAYWALNVHNNQYGHLRHVRCSLDDLFVLTAGDDGNIFCFCLLPPEEQQKTLERKAKIPSPQVGLENKALALDIEDPAAYCIETAKQRMEKDNLWREAELKEVETQRQLVELQRRFKQVLNDNQNFCWTAVFTNRQRVHESARNILELR</sequence>
<evidence type="ECO:0000256" key="6">
    <source>
        <dbReference type="ARBA" id="ARBA00023054"/>
    </source>
</evidence>